<evidence type="ECO:0000313" key="4">
    <source>
        <dbReference type="Proteomes" id="UP000293823"/>
    </source>
</evidence>
<gene>
    <name evidence="3" type="ORF">AA0113_g1648</name>
</gene>
<comment type="caution">
    <text evidence="3">The sequence shown here is derived from an EMBL/GenBank/DDBJ whole genome shotgun (WGS) entry which is preliminary data.</text>
</comment>
<accession>A0A4Q4SN67</accession>
<evidence type="ECO:0000256" key="1">
    <source>
        <dbReference type="SAM" id="MobiDB-lite"/>
    </source>
</evidence>
<keyword evidence="2" id="KW-1133">Transmembrane helix</keyword>
<name>A0A4Q4SN67_9PLEO</name>
<evidence type="ECO:0000256" key="2">
    <source>
        <dbReference type="SAM" id="Phobius"/>
    </source>
</evidence>
<feature type="region of interest" description="Disordered" evidence="1">
    <location>
        <begin position="1"/>
        <end position="49"/>
    </location>
</feature>
<dbReference type="Proteomes" id="UP000293823">
    <property type="component" value="Unassembled WGS sequence"/>
</dbReference>
<feature type="compositionally biased region" description="Polar residues" evidence="1">
    <location>
        <begin position="1"/>
        <end position="11"/>
    </location>
</feature>
<dbReference type="EMBL" id="PEJP01000005">
    <property type="protein sequence ID" value="RYO72081.1"/>
    <property type="molecule type" value="Genomic_DNA"/>
</dbReference>
<feature type="transmembrane region" description="Helical" evidence="2">
    <location>
        <begin position="594"/>
        <end position="616"/>
    </location>
</feature>
<dbReference type="PANTHER" id="PTHR35394">
    <property type="entry name" value="DUF3176 DOMAIN-CONTAINING PROTEIN"/>
    <property type="match status" value="1"/>
</dbReference>
<feature type="transmembrane region" description="Helical" evidence="2">
    <location>
        <begin position="79"/>
        <end position="100"/>
    </location>
</feature>
<dbReference type="OrthoDB" id="5376804at2759"/>
<dbReference type="PANTHER" id="PTHR35394:SF5">
    <property type="entry name" value="DUF3176 DOMAIN-CONTAINING PROTEIN"/>
    <property type="match status" value="1"/>
</dbReference>
<keyword evidence="2" id="KW-0472">Membrane</keyword>
<proteinExistence type="predicted"/>
<dbReference type="Pfam" id="PF11374">
    <property type="entry name" value="DUF3176"/>
    <property type="match status" value="1"/>
</dbReference>
<reference evidence="4" key="1">
    <citation type="journal article" date="2019" name="bioRxiv">
        <title>Genomics, evolutionary history and diagnostics of the Alternaria alternata species group including apple and Asian pear pathotypes.</title>
        <authorList>
            <person name="Armitage A.D."/>
            <person name="Cockerton H.M."/>
            <person name="Sreenivasaprasad S."/>
            <person name="Woodhall J.W."/>
            <person name="Lane C.R."/>
            <person name="Harrison R.J."/>
            <person name="Clarkson J.P."/>
        </authorList>
    </citation>
    <scope>NUCLEOTIDE SEQUENCE [LARGE SCALE GENOMIC DNA]</scope>
    <source>
        <strain evidence="4">RGR 97.0016</strain>
    </source>
</reference>
<keyword evidence="4" id="KW-1185">Reference proteome</keyword>
<sequence length="685" mass="76692">MNEPPSYSSAVSAHPHDTSATLPQCHFSRHPPQIPHGHERDASLPYASDDKDKRSLDLIQRLEKKLAEYNASQNVFKRWLFEIICWLVSAACIGVVFGIYKSISGKEMAQSERLLTIASLPGKVASASLIVPTSEALGQLKWHWFHQSKAMWDFEVFDKASRGAWGATLLLFRTKGRSLAALGALLIVLLLAIDTFFQQVVTYPDQWTLQKSSSSIPIVKKYRPPYLKYYVKAEEQGTFDEISAPIVGKYFYGNGTEPTQLGRGIRPEIPLSCPSSSCVWPEYDTLATCSSCVEVSQSLDITFACLDTTVDWTASWDGPLLNVTFPNGTVCGHFLNISSSTPILLSGYVLQENGTTKTTGEALLMRTVPLSDFWTRDPYYGSGSVFFKDIRYPIYDGLIASAAGGLDSVFRHEPPVVHECVLSWCVQRMRSSYEWGIYSETILSTHLNLKTEPTPWPWIVTKMKTGTDFVYAPNITLEVPAPTPPGSTTPGANITYSIWNETAFKVNAIWDDFFPAYYTTNDSTQQPVLRFRNYEFGPSTRFLDFNPWLAPNNVTHHMERLASAMTNVMRSNRDSNEMIPGRAYNMEKFIYINWLWLIFPILLLVLSLVFLVATIVKTSKDTDTGIWKTSAMPALIYSLPKDLQQGLATSATSKSKKVRIRLMPKQGWRVSGQVQSASTAPPGFI</sequence>
<keyword evidence="2" id="KW-0812">Transmembrane</keyword>
<protein>
    <submittedName>
        <fullName evidence="3">Uncharacterized protein</fullName>
    </submittedName>
</protein>
<dbReference type="AlphaFoldDB" id="A0A4Q4SN67"/>
<evidence type="ECO:0000313" key="3">
    <source>
        <dbReference type="EMBL" id="RYO72081.1"/>
    </source>
</evidence>
<feature type="transmembrane region" description="Helical" evidence="2">
    <location>
        <begin position="179"/>
        <end position="197"/>
    </location>
</feature>
<feature type="compositionally biased region" description="Basic and acidic residues" evidence="1">
    <location>
        <begin position="36"/>
        <end position="49"/>
    </location>
</feature>
<dbReference type="InterPro" id="IPR021514">
    <property type="entry name" value="DUF3176"/>
</dbReference>
<organism evidence="3 4">
    <name type="scientific">Alternaria arborescens</name>
    <dbReference type="NCBI Taxonomy" id="156630"/>
    <lineage>
        <taxon>Eukaryota</taxon>
        <taxon>Fungi</taxon>
        <taxon>Dikarya</taxon>
        <taxon>Ascomycota</taxon>
        <taxon>Pezizomycotina</taxon>
        <taxon>Dothideomycetes</taxon>
        <taxon>Pleosporomycetidae</taxon>
        <taxon>Pleosporales</taxon>
        <taxon>Pleosporineae</taxon>
        <taxon>Pleosporaceae</taxon>
        <taxon>Alternaria</taxon>
        <taxon>Alternaria sect. Alternaria</taxon>
    </lineage>
</organism>